<evidence type="ECO:0008006" key="3">
    <source>
        <dbReference type="Google" id="ProtNLM"/>
    </source>
</evidence>
<dbReference type="Pfam" id="PF05711">
    <property type="entry name" value="TylF"/>
    <property type="match status" value="1"/>
</dbReference>
<dbReference type="SUPFAM" id="SSF53335">
    <property type="entry name" value="S-adenosyl-L-methionine-dependent methyltransferases"/>
    <property type="match status" value="1"/>
</dbReference>
<dbReference type="Gene3D" id="3.40.50.150">
    <property type="entry name" value="Vaccinia Virus protein VP39"/>
    <property type="match status" value="1"/>
</dbReference>
<dbReference type="InterPro" id="IPR008884">
    <property type="entry name" value="TylF_MeTrfase"/>
</dbReference>
<dbReference type="PANTHER" id="PTHR40036">
    <property type="entry name" value="MACROCIN O-METHYLTRANSFERASE"/>
    <property type="match status" value="1"/>
</dbReference>
<protein>
    <recommendedName>
        <fullName evidence="3">Macrocin O-methyltransferase</fullName>
    </recommendedName>
</protein>
<comment type="caution">
    <text evidence="1">The sequence shown here is derived from an EMBL/GenBank/DDBJ whole genome shotgun (WGS) entry which is preliminary data.</text>
</comment>
<evidence type="ECO:0000313" key="1">
    <source>
        <dbReference type="EMBL" id="GIZ52085.1"/>
    </source>
</evidence>
<dbReference type="InterPro" id="IPR029063">
    <property type="entry name" value="SAM-dependent_MTases_sf"/>
</dbReference>
<reference evidence="1 2" key="1">
    <citation type="journal article" date="2022" name="Int. J. Syst. Evol. Microbiol.">
        <title>Noviherbaspirillum aridicola sp. nov., isolated from an arid soil in Pakistan.</title>
        <authorList>
            <person name="Khan I.U."/>
            <person name="Saqib M."/>
            <person name="Amin A."/>
            <person name="Hussain F."/>
            <person name="Li L."/>
            <person name="Liu Y.H."/>
            <person name="Fang B.Z."/>
            <person name="Ahmed I."/>
            <person name="Li W.J."/>
        </authorList>
    </citation>
    <scope>NUCLEOTIDE SEQUENCE [LARGE SCALE GENOMIC DNA]</scope>
    <source>
        <strain evidence="1 2">NCCP-691</strain>
    </source>
</reference>
<name>A0ABQ4Q5K7_9BURK</name>
<organism evidence="1 2">
    <name type="scientific">Noviherbaspirillum aridicola</name>
    <dbReference type="NCBI Taxonomy" id="2849687"/>
    <lineage>
        <taxon>Bacteria</taxon>
        <taxon>Pseudomonadati</taxon>
        <taxon>Pseudomonadota</taxon>
        <taxon>Betaproteobacteria</taxon>
        <taxon>Burkholderiales</taxon>
        <taxon>Oxalobacteraceae</taxon>
        <taxon>Noviherbaspirillum</taxon>
    </lineage>
</organism>
<keyword evidence="2" id="KW-1185">Reference proteome</keyword>
<dbReference type="PANTHER" id="PTHR40036:SF1">
    <property type="entry name" value="MACROCIN O-METHYLTRANSFERASE"/>
    <property type="match status" value="1"/>
</dbReference>
<sequence>MISATSYIDQLKHRLTGRDGAQPRPGTGVGLAQCEALLDDAERVFRPYLAASGMSLQSQLGSLASDGRFSAALLQKLLNGMHPDLTPDTMCAPVLVDHVHACVMQVILSQVPGDFIETGVWKGGIPVLMRGILKAYGITDRKVWVADSFQGLPRPDPEKNLDDAIWFHLLGPLDHLRISLDQVRSVFRKYDLLDEQVCFLAGWFGETLPAAPIERLALMRLDGDWYDSTRDALEALYPKLSPGGWVIVDDYGLPFGCRQAVDEYRAAHGITEPLRAVNEQTVCWRKNKPAG</sequence>
<gene>
    <name evidence="1" type="ORF">NCCP691_20990</name>
</gene>
<dbReference type="RefSeq" id="WP_220808249.1">
    <property type="nucleotide sequence ID" value="NZ_BPMK01000008.1"/>
</dbReference>
<dbReference type="EMBL" id="BPMK01000008">
    <property type="protein sequence ID" value="GIZ52085.1"/>
    <property type="molecule type" value="Genomic_DNA"/>
</dbReference>
<accession>A0ABQ4Q5K7</accession>
<dbReference type="Proteomes" id="UP000887222">
    <property type="component" value="Unassembled WGS sequence"/>
</dbReference>
<proteinExistence type="predicted"/>
<evidence type="ECO:0000313" key="2">
    <source>
        <dbReference type="Proteomes" id="UP000887222"/>
    </source>
</evidence>